<dbReference type="EMBL" id="JAIXMP010000082">
    <property type="protein sequence ID" value="KAI9243219.1"/>
    <property type="molecule type" value="Genomic_DNA"/>
</dbReference>
<reference evidence="2" key="1">
    <citation type="journal article" date="2022" name="IScience">
        <title>Evolution of zygomycete secretomes and the origins of terrestrial fungal ecologies.</title>
        <authorList>
            <person name="Chang Y."/>
            <person name="Wang Y."/>
            <person name="Mondo S."/>
            <person name="Ahrendt S."/>
            <person name="Andreopoulos W."/>
            <person name="Barry K."/>
            <person name="Beard J."/>
            <person name="Benny G.L."/>
            <person name="Blankenship S."/>
            <person name="Bonito G."/>
            <person name="Cuomo C."/>
            <person name="Desiro A."/>
            <person name="Gervers K.A."/>
            <person name="Hundley H."/>
            <person name="Kuo A."/>
            <person name="LaButti K."/>
            <person name="Lang B.F."/>
            <person name="Lipzen A."/>
            <person name="O'Donnell K."/>
            <person name="Pangilinan J."/>
            <person name="Reynolds N."/>
            <person name="Sandor L."/>
            <person name="Smith M.E."/>
            <person name="Tsang A."/>
            <person name="Grigoriev I.V."/>
            <person name="Stajich J.E."/>
            <person name="Spatafora J.W."/>
        </authorList>
    </citation>
    <scope>NUCLEOTIDE SEQUENCE</scope>
    <source>
        <strain evidence="2">RSA 2281</strain>
    </source>
</reference>
<sequence length="374" mass="42819">MRSLRINNEDKLPVHEEDLDAESANFQVSFSVDQDRLNQPGDIINDDTDDEGSDSSDSEDDSEDESTLCSIAPNFLTIGSTAAAEQVNKKKHSTKIVKNPRGRYTNYESDLLRQRAGELLGSGWSFSNIETDMKVPKSTMVNHYKQYKIRKGFAAPKRQKAPRLSKITKDSSNFLVQTVLEKENTATLLQLVHAYFLRFQIVLSPSTIWRHLVRKCDVTIKRAHLYPELRTDDDTKNMRIVDVCVKTTKGGTRTQDFVAFLERVMDKLDEQELAHKNWNIIYDNALIHTATHIGERVIERVDIPVESINKAKEKESEGEPSKKIEKETAEDMASKEVEKRLTNAMCAVTKNDYEKWIMHSTQFFDRCLALEDNL</sequence>
<accession>A0AAD5P6S5</accession>
<name>A0AAD5P6S5_9FUNG</name>
<organism evidence="2 3">
    <name type="scientific">Phascolomyces articulosus</name>
    <dbReference type="NCBI Taxonomy" id="60185"/>
    <lineage>
        <taxon>Eukaryota</taxon>
        <taxon>Fungi</taxon>
        <taxon>Fungi incertae sedis</taxon>
        <taxon>Mucoromycota</taxon>
        <taxon>Mucoromycotina</taxon>
        <taxon>Mucoromycetes</taxon>
        <taxon>Mucorales</taxon>
        <taxon>Lichtheimiaceae</taxon>
        <taxon>Phascolomyces</taxon>
    </lineage>
</organism>
<reference evidence="2" key="2">
    <citation type="submission" date="2023-02" db="EMBL/GenBank/DDBJ databases">
        <authorList>
            <consortium name="DOE Joint Genome Institute"/>
            <person name="Mondo S.J."/>
            <person name="Chang Y."/>
            <person name="Wang Y."/>
            <person name="Ahrendt S."/>
            <person name="Andreopoulos W."/>
            <person name="Barry K."/>
            <person name="Beard J."/>
            <person name="Benny G.L."/>
            <person name="Blankenship S."/>
            <person name="Bonito G."/>
            <person name="Cuomo C."/>
            <person name="Desiro A."/>
            <person name="Gervers K.A."/>
            <person name="Hundley H."/>
            <person name="Kuo A."/>
            <person name="LaButti K."/>
            <person name="Lang B.F."/>
            <person name="Lipzen A."/>
            <person name="O'Donnell K."/>
            <person name="Pangilinan J."/>
            <person name="Reynolds N."/>
            <person name="Sandor L."/>
            <person name="Smith M.W."/>
            <person name="Tsang A."/>
            <person name="Grigoriev I.V."/>
            <person name="Stajich J.E."/>
            <person name="Spatafora J.W."/>
        </authorList>
    </citation>
    <scope>NUCLEOTIDE SEQUENCE</scope>
    <source>
        <strain evidence="2">RSA 2281</strain>
    </source>
</reference>
<proteinExistence type="predicted"/>
<gene>
    <name evidence="2" type="ORF">BDA99DRAFT_566788</name>
</gene>
<dbReference type="Proteomes" id="UP001209540">
    <property type="component" value="Unassembled WGS sequence"/>
</dbReference>
<keyword evidence="3" id="KW-1185">Reference proteome</keyword>
<dbReference type="SUPFAM" id="SSF46689">
    <property type="entry name" value="Homeodomain-like"/>
    <property type="match status" value="1"/>
</dbReference>
<evidence type="ECO:0000313" key="2">
    <source>
        <dbReference type="EMBL" id="KAI9243219.1"/>
    </source>
</evidence>
<feature type="compositionally biased region" description="Acidic residues" evidence="1">
    <location>
        <begin position="44"/>
        <end position="66"/>
    </location>
</feature>
<evidence type="ECO:0008006" key="4">
    <source>
        <dbReference type="Google" id="ProtNLM"/>
    </source>
</evidence>
<evidence type="ECO:0000313" key="3">
    <source>
        <dbReference type="Proteomes" id="UP001209540"/>
    </source>
</evidence>
<feature type="region of interest" description="Disordered" evidence="1">
    <location>
        <begin position="31"/>
        <end position="66"/>
    </location>
</feature>
<evidence type="ECO:0000256" key="1">
    <source>
        <dbReference type="SAM" id="MobiDB-lite"/>
    </source>
</evidence>
<dbReference type="InterPro" id="IPR009057">
    <property type="entry name" value="Homeodomain-like_sf"/>
</dbReference>
<comment type="caution">
    <text evidence="2">The sequence shown here is derived from an EMBL/GenBank/DDBJ whole genome shotgun (WGS) entry which is preliminary data.</text>
</comment>
<protein>
    <recommendedName>
        <fullName evidence="4">Tc1-like transposase DDE domain-containing protein</fullName>
    </recommendedName>
</protein>
<dbReference type="AlphaFoldDB" id="A0AAD5P6S5"/>
<feature type="region of interest" description="Disordered" evidence="1">
    <location>
        <begin position="311"/>
        <end position="335"/>
    </location>
</feature>